<sequence>MRSSQQLETIEETVKSHPTNHFGSHYNPFQTGISASGDGQRARRSLPPLKTTRRISKTDGARRKTVDPVGSISAGQDKPSVKQELADHHPDQVETRAWLEVTESIQSSDDDDDEKPEHHPREGNQGARKDRRKKSWIEEAVMSPNNNFTQYNPFQEGSPTPPSKKGGSKHRRRSDYVPQASAADLSKNRRKTIQGTSSTRSSSLQPSLLSNTTSASRHSSVHQEIGLGTSRKKTRASFLEPSPFQAQSQACPIPESQDLNLSPPDTTAAPSDKENRPETPPPADPFDAHFFLLPPHPVPWKYYPALPDPSFSPRLLGVPQPQPH</sequence>
<name>A0A2N5T2X8_9BASI</name>
<feature type="compositionally biased region" description="Polar residues" evidence="1">
    <location>
        <begin position="16"/>
        <end position="34"/>
    </location>
</feature>
<dbReference type="Proteomes" id="UP000235388">
    <property type="component" value="Unassembled WGS sequence"/>
</dbReference>
<dbReference type="EMBL" id="PGCJ01000807">
    <property type="protein sequence ID" value="PLW19828.1"/>
    <property type="molecule type" value="Genomic_DNA"/>
</dbReference>
<accession>A0A2N5T2X8</accession>
<feature type="compositionally biased region" description="Basic and acidic residues" evidence="1">
    <location>
        <begin position="79"/>
        <end position="94"/>
    </location>
</feature>
<feature type="compositionally biased region" description="Polar residues" evidence="1">
    <location>
        <begin position="257"/>
        <end position="269"/>
    </location>
</feature>
<reference evidence="2 3" key="1">
    <citation type="submission" date="2017-11" db="EMBL/GenBank/DDBJ databases">
        <title>De novo assembly and phasing of dikaryotic genomes from two isolates of Puccinia coronata f. sp. avenae, the causal agent of oat crown rust.</title>
        <authorList>
            <person name="Miller M.E."/>
            <person name="Zhang Y."/>
            <person name="Omidvar V."/>
            <person name="Sperschneider J."/>
            <person name="Schwessinger B."/>
            <person name="Raley C."/>
            <person name="Palmer J.M."/>
            <person name="Garnica D."/>
            <person name="Upadhyaya N."/>
            <person name="Rathjen J."/>
            <person name="Taylor J.M."/>
            <person name="Park R.F."/>
            <person name="Dodds P.N."/>
            <person name="Hirsch C.D."/>
            <person name="Kianian S.F."/>
            <person name="Figueroa M."/>
        </authorList>
    </citation>
    <scope>NUCLEOTIDE SEQUENCE [LARGE SCALE GENOMIC DNA]</scope>
    <source>
        <strain evidence="2">12NC29</strain>
    </source>
</reference>
<keyword evidence="3" id="KW-1185">Reference proteome</keyword>
<dbReference type="AlphaFoldDB" id="A0A2N5T2X8"/>
<feature type="compositionally biased region" description="Basic and acidic residues" evidence="1">
    <location>
        <begin position="56"/>
        <end position="66"/>
    </location>
</feature>
<feature type="region of interest" description="Disordered" evidence="1">
    <location>
        <begin position="1"/>
        <end position="290"/>
    </location>
</feature>
<comment type="caution">
    <text evidence="2">The sequence shown here is derived from an EMBL/GenBank/DDBJ whole genome shotgun (WGS) entry which is preliminary data.</text>
</comment>
<organism evidence="2 3">
    <name type="scientific">Puccinia coronata f. sp. avenae</name>
    <dbReference type="NCBI Taxonomy" id="200324"/>
    <lineage>
        <taxon>Eukaryota</taxon>
        <taxon>Fungi</taxon>
        <taxon>Dikarya</taxon>
        <taxon>Basidiomycota</taxon>
        <taxon>Pucciniomycotina</taxon>
        <taxon>Pucciniomycetes</taxon>
        <taxon>Pucciniales</taxon>
        <taxon>Pucciniaceae</taxon>
        <taxon>Puccinia</taxon>
    </lineage>
</organism>
<evidence type="ECO:0000313" key="2">
    <source>
        <dbReference type="EMBL" id="PLW19828.1"/>
    </source>
</evidence>
<feature type="compositionally biased region" description="Polar residues" evidence="1">
    <location>
        <begin position="143"/>
        <end position="158"/>
    </location>
</feature>
<gene>
    <name evidence="2" type="ORF">PCANC_12650</name>
</gene>
<protein>
    <submittedName>
        <fullName evidence="2">Uncharacterized protein</fullName>
    </submittedName>
</protein>
<proteinExistence type="predicted"/>
<evidence type="ECO:0000256" key="1">
    <source>
        <dbReference type="SAM" id="MobiDB-lite"/>
    </source>
</evidence>
<feature type="compositionally biased region" description="Low complexity" evidence="1">
    <location>
        <begin position="196"/>
        <end position="214"/>
    </location>
</feature>
<evidence type="ECO:0000313" key="3">
    <source>
        <dbReference type="Proteomes" id="UP000235388"/>
    </source>
</evidence>